<organism evidence="25 26">
    <name type="scientific">Musa troglodytarum</name>
    <name type="common">fe'i banana</name>
    <dbReference type="NCBI Taxonomy" id="320322"/>
    <lineage>
        <taxon>Eukaryota</taxon>
        <taxon>Viridiplantae</taxon>
        <taxon>Streptophyta</taxon>
        <taxon>Embryophyta</taxon>
        <taxon>Tracheophyta</taxon>
        <taxon>Spermatophyta</taxon>
        <taxon>Magnoliopsida</taxon>
        <taxon>Liliopsida</taxon>
        <taxon>Zingiberales</taxon>
        <taxon>Musaceae</taxon>
        <taxon>Musa</taxon>
    </lineage>
</organism>
<dbReference type="FunFam" id="3.80.10.10:FF:000077">
    <property type="entry name" value="LRR receptor-like serine/threonine-protein kinase ERL1"/>
    <property type="match status" value="1"/>
</dbReference>
<name>A0A9E7JDA9_9LILI</name>
<keyword evidence="18" id="KW-0325">Glycoprotein</keyword>
<dbReference type="PROSITE" id="PS50011">
    <property type="entry name" value="PROTEIN_KINASE_DOM"/>
    <property type="match status" value="1"/>
</dbReference>
<dbReference type="InterPro" id="IPR003591">
    <property type="entry name" value="Leu-rich_rpt_typical-subtyp"/>
</dbReference>
<dbReference type="Pfam" id="PF00560">
    <property type="entry name" value="LRR_1"/>
    <property type="match status" value="8"/>
</dbReference>
<comment type="catalytic activity">
    <reaction evidence="20">
        <text>L-seryl-[protein] + ATP = O-phospho-L-seryl-[protein] + ADP + H(+)</text>
        <dbReference type="Rhea" id="RHEA:17989"/>
        <dbReference type="Rhea" id="RHEA-COMP:9863"/>
        <dbReference type="Rhea" id="RHEA-COMP:11604"/>
        <dbReference type="ChEBI" id="CHEBI:15378"/>
        <dbReference type="ChEBI" id="CHEBI:29999"/>
        <dbReference type="ChEBI" id="CHEBI:30616"/>
        <dbReference type="ChEBI" id="CHEBI:83421"/>
        <dbReference type="ChEBI" id="CHEBI:456216"/>
        <dbReference type="EC" id="2.7.11.1"/>
    </reaction>
</comment>
<evidence type="ECO:0000256" key="12">
    <source>
        <dbReference type="ARBA" id="ARBA00022741"/>
    </source>
</evidence>
<proteinExistence type="inferred from homology"/>
<dbReference type="Pfam" id="PF08263">
    <property type="entry name" value="LRRNT_2"/>
    <property type="match status" value="1"/>
</dbReference>
<keyword evidence="7" id="KW-0433">Leucine-rich repeat</keyword>
<keyword evidence="11" id="KW-0677">Repeat</keyword>
<keyword evidence="9 22" id="KW-0812">Transmembrane</keyword>
<sequence>MPSLSPLPFLLSLFFLPHLSLSLSLSREGLSLLQAKNSLADPGDALSDWNPLDSTPCNWTGVTCGSASLAVTSLDLSGLDLAGPFPSALCRLPHLSFLSLASNELNDTLPSSSLLGCSSLAYLDLSQNSFVGPLPTSLPSILPDLVHLDLESNNFSGDIPPSFGQFPRLRILSLVANQLTGPVPSFLSNVTSLRELNLSYNPFSPSPFPVSFANLTQLRILWLAGCNLVGPVPPDLGRLSSLVNLDLAYNSLSGPIPESITGLSSAVQIELYVNSLSGTLPRGLSNLTALRFFDASVNKLSGHLPEDIFLAPNLANLQLYENNLVGLIPRSISRCKNLADLRLFSNQLDGPLPSDFGKHFPLGFIDLSDNFLSGEIPASICDGGVLSELLLLNNSFSGSLPQSLGRCTSLTRVRLPNNRLSGEVPPAFWGLPHVWLLELSGNFFSGSISPAISGAANLSMLLISDNQFSGPIPEEIGALSNLFEFSASNNMLSGPLPLGLRYLTKLGELDLHNNSLSGELPQRILSWKKLSQLNLADNDISGGIPPELGVLPVLNYLDLSGNRLSGEIPMELQNLKLIEFNLSNNQLSGGLPPLLATQTYQNSFLGNPGLCGEWTGFCPSPRGVNPDRHVFVWLLRSVFILASLVLLTGAAWFYRRYRNLKKAALGTDNPEWKLTSFYKLGFSEEEILASLDEDNVIGSGASGQVYKVVLGNGETVAVKKLWGTSKKNDIFQSFGDGFEAEVEMLGKIRHKNIVKLWCCCTNLDSKLLVYEYMPNGSLGDQLHGAKGGLLDWRTRYKIALDAAEGLSYLHHDCLPPIVHRDVKSNNILLDAEFGAKVSDFGVAKTIGKGPKSMSVIAGSCGYIAPEYAYTLRVTEKSDIYSFGVVILELVTGKFPMDPELGETDLAQWVCSTMEQKGVESVIDPRLGLCFEEEIRKVLDVGLLCTNFLPPNRPPMRTVVKLLLDVAPVNKLKPPLKDLNPSP</sequence>
<dbReference type="PROSITE" id="PS00107">
    <property type="entry name" value="PROTEIN_KINASE_ATP"/>
    <property type="match status" value="1"/>
</dbReference>
<keyword evidence="12 21" id="KW-0547">Nucleotide-binding</keyword>
<dbReference type="InterPro" id="IPR000719">
    <property type="entry name" value="Prot_kinase_dom"/>
</dbReference>
<evidence type="ECO:0000256" key="22">
    <source>
        <dbReference type="SAM" id="Phobius"/>
    </source>
</evidence>
<evidence type="ECO:0000256" key="14">
    <source>
        <dbReference type="ARBA" id="ARBA00022840"/>
    </source>
</evidence>
<keyword evidence="16 22" id="KW-0472">Membrane</keyword>
<comment type="subcellular location">
    <subcellularLocation>
        <location evidence="1">Cell membrane</location>
        <topology evidence="1">Single-pass type I membrane protein</topology>
    </subcellularLocation>
</comment>
<dbReference type="InterPro" id="IPR011009">
    <property type="entry name" value="Kinase-like_dom_sf"/>
</dbReference>
<evidence type="ECO:0000256" key="3">
    <source>
        <dbReference type="ARBA" id="ARBA00012513"/>
    </source>
</evidence>
<dbReference type="FunFam" id="1.10.510.10:FF:000417">
    <property type="entry name" value="Leucine-rich repeat receptor-like protein kinase"/>
    <property type="match status" value="1"/>
</dbReference>
<evidence type="ECO:0000256" key="13">
    <source>
        <dbReference type="ARBA" id="ARBA00022777"/>
    </source>
</evidence>
<dbReference type="EMBL" id="CP097502">
    <property type="protein sequence ID" value="URD76726.1"/>
    <property type="molecule type" value="Genomic_DNA"/>
</dbReference>
<evidence type="ECO:0000313" key="25">
    <source>
        <dbReference type="EMBL" id="URD76726.1"/>
    </source>
</evidence>
<dbReference type="SUPFAM" id="SSF52058">
    <property type="entry name" value="L domain-like"/>
    <property type="match status" value="1"/>
</dbReference>
<dbReference type="SUPFAM" id="SSF56112">
    <property type="entry name" value="Protein kinase-like (PK-like)"/>
    <property type="match status" value="1"/>
</dbReference>
<accession>A0A9E7JDA9</accession>
<evidence type="ECO:0000256" key="15">
    <source>
        <dbReference type="ARBA" id="ARBA00022989"/>
    </source>
</evidence>
<dbReference type="FunFam" id="3.80.10.10:FF:000453">
    <property type="entry name" value="Leucine-rich receptor-like protein kinase family protein"/>
    <property type="match status" value="1"/>
</dbReference>
<dbReference type="Pfam" id="PF00069">
    <property type="entry name" value="Pkinase"/>
    <property type="match status" value="1"/>
</dbReference>
<dbReference type="SMART" id="SM00220">
    <property type="entry name" value="S_TKc"/>
    <property type="match status" value="1"/>
</dbReference>
<reference evidence="25" key="1">
    <citation type="submission" date="2022-05" db="EMBL/GenBank/DDBJ databases">
        <title>The Musa troglodytarum L. genome provides insights into the mechanism of non-climacteric behaviour and enrichment of carotenoids.</title>
        <authorList>
            <person name="Wang J."/>
        </authorList>
    </citation>
    <scope>NUCLEOTIDE SEQUENCE</scope>
    <source>
        <tissue evidence="25">Leaf</tissue>
    </source>
</reference>
<dbReference type="PANTHER" id="PTHR48056">
    <property type="entry name" value="LRR RECEPTOR-LIKE SERINE/THREONINE-PROTEIN KINASE-RELATED"/>
    <property type="match status" value="1"/>
</dbReference>
<keyword evidence="17" id="KW-0675">Receptor</keyword>
<dbReference type="Proteomes" id="UP001055439">
    <property type="component" value="Chromosome 1"/>
</dbReference>
<evidence type="ECO:0000256" key="16">
    <source>
        <dbReference type="ARBA" id="ARBA00023136"/>
    </source>
</evidence>
<feature type="signal peptide" evidence="23">
    <location>
        <begin position="1"/>
        <end position="22"/>
    </location>
</feature>
<dbReference type="Gene3D" id="3.80.10.10">
    <property type="entry name" value="Ribonuclease Inhibitor"/>
    <property type="match status" value="5"/>
</dbReference>
<evidence type="ECO:0000256" key="1">
    <source>
        <dbReference type="ARBA" id="ARBA00004251"/>
    </source>
</evidence>
<dbReference type="GO" id="GO:0033612">
    <property type="term" value="F:receptor serine/threonine kinase binding"/>
    <property type="evidence" value="ECO:0007669"/>
    <property type="project" value="TreeGrafter"/>
</dbReference>
<evidence type="ECO:0000259" key="24">
    <source>
        <dbReference type="PROSITE" id="PS50011"/>
    </source>
</evidence>
<dbReference type="PANTHER" id="PTHR48056:SF15">
    <property type="entry name" value="RECEPTOR-LIKE PROTEIN KINASE HSL1"/>
    <property type="match status" value="1"/>
</dbReference>
<feature type="transmembrane region" description="Helical" evidence="22">
    <location>
        <begin position="630"/>
        <end position="654"/>
    </location>
</feature>
<dbReference type="GO" id="GO:0051707">
    <property type="term" value="P:response to other organism"/>
    <property type="evidence" value="ECO:0007669"/>
    <property type="project" value="UniProtKB-ARBA"/>
</dbReference>
<evidence type="ECO:0000256" key="5">
    <source>
        <dbReference type="ARBA" id="ARBA00022527"/>
    </source>
</evidence>
<dbReference type="GO" id="GO:0005524">
    <property type="term" value="F:ATP binding"/>
    <property type="evidence" value="ECO:0007669"/>
    <property type="project" value="UniProtKB-UniRule"/>
</dbReference>
<dbReference type="GO" id="GO:0009791">
    <property type="term" value="P:post-embryonic development"/>
    <property type="evidence" value="ECO:0007669"/>
    <property type="project" value="UniProtKB-ARBA"/>
</dbReference>
<evidence type="ECO:0000256" key="4">
    <source>
        <dbReference type="ARBA" id="ARBA00022475"/>
    </source>
</evidence>
<dbReference type="InterPro" id="IPR017441">
    <property type="entry name" value="Protein_kinase_ATP_BS"/>
</dbReference>
<dbReference type="FunFam" id="3.30.200.20:FF:000711">
    <property type="entry name" value="Receptor-like protein kinase HSL1"/>
    <property type="match status" value="1"/>
</dbReference>
<evidence type="ECO:0000256" key="8">
    <source>
        <dbReference type="ARBA" id="ARBA00022679"/>
    </source>
</evidence>
<keyword evidence="6" id="KW-0597">Phosphoprotein</keyword>
<evidence type="ECO:0000256" key="23">
    <source>
        <dbReference type="SAM" id="SignalP"/>
    </source>
</evidence>
<feature type="binding site" evidence="21">
    <location>
        <position position="720"/>
    </location>
    <ligand>
        <name>ATP</name>
        <dbReference type="ChEBI" id="CHEBI:30616"/>
    </ligand>
</feature>
<dbReference type="GO" id="GO:0005886">
    <property type="term" value="C:plasma membrane"/>
    <property type="evidence" value="ECO:0007669"/>
    <property type="project" value="UniProtKB-SubCell"/>
</dbReference>
<evidence type="ECO:0000256" key="20">
    <source>
        <dbReference type="ARBA" id="ARBA00048679"/>
    </source>
</evidence>
<comment type="similarity">
    <text evidence="2">Belongs to the protein kinase superfamily. Ser/Thr protein kinase family.</text>
</comment>
<dbReference type="SMART" id="SM00369">
    <property type="entry name" value="LRR_TYP"/>
    <property type="match status" value="7"/>
</dbReference>
<dbReference type="InterPro" id="IPR013210">
    <property type="entry name" value="LRR_N_plant-typ"/>
</dbReference>
<dbReference type="InterPro" id="IPR050647">
    <property type="entry name" value="Plant_LRR-RLKs"/>
</dbReference>
<evidence type="ECO:0000256" key="9">
    <source>
        <dbReference type="ARBA" id="ARBA00022692"/>
    </source>
</evidence>
<feature type="domain" description="Protein kinase" evidence="24">
    <location>
        <begin position="691"/>
        <end position="975"/>
    </location>
</feature>
<dbReference type="GO" id="GO:0006952">
    <property type="term" value="P:defense response"/>
    <property type="evidence" value="ECO:0007669"/>
    <property type="project" value="UniProtKB-ARBA"/>
</dbReference>
<evidence type="ECO:0000256" key="6">
    <source>
        <dbReference type="ARBA" id="ARBA00022553"/>
    </source>
</evidence>
<keyword evidence="26" id="KW-1185">Reference proteome</keyword>
<evidence type="ECO:0000256" key="2">
    <source>
        <dbReference type="ARBA" id="ARBA00008684"/>
    </source>
</evidence>
<evidence type="ECO:0000256" key="19">
    <source>
        <dbReference type="ARBA" id="ARBA00047899"/>
    </source>
</evidence>
<keyword evidence="10 23" id="KW-0732">Signal</keyword>
<dbReference type="FunFam" id="3.80.10.10:FF:000215">
    <property type="entry name" value="Receptor-like protein kinase HSL1"/>
    <property type="match status" value="1"/>
</dbReference>
<dbReference type="AlphaFoldDB" id="A0A9E7JDA9"/>
<dbReference type="Pfam" id="PF13855">
    <property type="entry name" value="LRR_8"/>
    <property type="match status" value="1"/>
</dbReference>
<dbReference type="PROSITE" id="PS00108">
    <property type="entry name" value="PROTEIN_KINASE_ST"/>
    <property type="match status" value="1"/>
</dbReference>
<dbReference type="Gene3D" id="1.10.510.10">
    <property type="entry name" value="Transferase(Phosphotransferase) domain 1"/>
    <property type="match status" value="1"/>
</dbReference>
<dbReference type="GO" id="GO:0004674">
    <property type="term" value="F:protein serine/threonine kinase activity"/>
    <property type="evidence" value="ECO:0007669"/>
    <property type="project" value="UniProtKB-KW"/>
</dbReference>
<evidence type="ECO:0000256" key="18">
    <source>
        <dbReference type="ARBA" id="ARBA00023180"/>
    </source>
</evidence>
<dbReference type="InterPro" id="IPR008271">
    <property type="entry name" value="Ser/Thr_kinase_AS"/>
</dbReference>
<gene>
    <name evidence="25" type="ORF">MUK42_26209</name>
</gene>
<evidence type="ECO:0000256" key="7">
    <source>
        <dbReference type="ARBA" id="ARBA00022614"/>
    </source>
</evidence>
<keyword evidence="15 22" id="KW-1133">Transmembrane helix</keyword>
<dbReference type="InterPro" id="IPR001611">
    <property type="entry name" value="Leu-rich_rpt"/>
</dbReference>
<protein>
    <recommendedName>
        <fullName evidence="3">non-specific serine/threonine protein kinase</fullName>
        <ecNumber evidence="3">2.7.11.1</ecNumber>
    </recommendedName>
</protein>
<keyword evidence="8" id="KW-0808">Transferase</keyword>
<keyword evidence="13" id="KW-0418">Kinase</keyword>
<comment type="catalytic activity">
    <reaction evidence="19">
        <text>L-threonyl-[protein] + ATP = O-phospho-L-threonyl-[protein] + ADP + H(+)</text>
        <dbReference type="Rhea" id="RHEA:46608"/>
        <dbReference type="Rhea" id="RHEA-COMP:11060"/>
        <dbReference type="Rhea" id="RHEA-COMP:11605"/>
        <dbReference type="ChEBI" id="CHEBI:15378"/>
        <dbReference type="ChEBI" id="CHEBI:30013"/>
        <dbReference type="ChEBI" id="CHEBI:30616"/>
        <dbReference type="ChEBI" id="CHEBI:61977"/>
        <dbReference type="ChEBI" id="CHEBI:456216"/>
        <dbReference type="EC" id="2.7.11.1"/>
    </reaction>
</comment>
<keyword evidence="5" id="KW-0723">Serine/threonine-protein kinase</keyword>
<evidence type="ECO:0000256" key="11">
    <source>
        <dbReference type="ARBA" id="ARBA00022737"/>
    </source>
</evidence>
<dbReference type="Gene3D" id="3.30.200.20">
    <property type="entry name" value="Phosphorylase Kinase, domain 1"/>
    <property type="match status" value="1"/>
</dbReference>
<dbReference type="OrthoDB" id="2021138at2759"/>
<evidence type="ECO:0000256" key="17">
    <source>
        <dbReference type="ARBA" id="ARBA00023170"/>
    </source>
</evidence>
<dbReference type="EC" id="2.7.11.1" evidence="3"/>
<dbReference type="InterPro" id="IPR032675">
    <property type="entry name" value="LRR_dom_sf"/>
</dbReference>
<evidence type="ECO:0000313" key="26">
    <source>
        <dbReference type="Proteomes" id="UP001055439"/>
    </source>
</evidence>
<evidence type="ECO:0000256" key="10">
    <source>
        <dbReference type="ARBA" id="ARBA00022729"/>
    </source>
</evidence>
<evidence type="ECO:0000256" key="21">
    <source>
        <dbReference type="PROSITE-ProRule" id="PRU10141"/>
    </source>
</evidence>
<feature type="chain" id="PRO_5038804960" description="non-specific serine/threonine protein kinase" evidence="23">
    <location>
        <begin position="23"/>
        <end position="982"/>
    </location>
</feature>
<keyword evidence="4" id="KW-1003">Cell membrane</keyword>
<keyword evidence="14 21" id="KW-0067">ATP-binding</keyword>
<dbReference type="SUPFAM" id="SSF52047">
    <property type="entry name" value="RNI-like"/>
    <property type="match status" value="1"/>
</dbReference>